<reference evidence="2 3" key="1">
    <citation type="journal article" date="2015" name="Nature">
        <title>rRNA introns, odd ribosomes, and small enigmatic genomes across a large radiation of phyla.</title>
        <authorList>
            <person name="Brown C.T."/>
            <person name="Hug L.A."/>
            <person name="Thomas B.C."/>
            <person name="Sharon I."/>
            <person name="Castelle C.J."/>
            <person name="Singh A."/>
            <person name="Wilkins M.J."/>
            <person name="Williams K.H."/>
            <person name="Banfield J.F."/>
        </authorList>
    </citation>
    <scope>NUCLEOTIDE SEQUENCE [LARGE SCALE GENOMIC DNA]</scope>
</reference>
<feature type="compositionally biased region" description="Polar residues" evidence="1">
    <location>
        <begin position="1"/>
        <end position="21"/>
    </location>
</feature>
<evidence type="ECO:0000313" key="3">
    <source>
        <dbReference type="Proteomes" id="UP000033998"/>
    </source>
</evidence>
<evidence type="ECO:0000256" key="1">
    <source>
        <dbReference type="SAM" id="MobiDB-lite"/>
    </source>
</evidence>
<evidence type="ECO:0000313" key="2">
    <source>
        <dbReference type="EMBL" id="KKR00857.1"/>
    </source>
</evidence>
<protein>
    <recommendedName>
        <fullName evidence="4">HTH deoR-type domain-containing protein</fullName>
    </recommendedName>
</protein>
<evidence type="ECO:0008006" key="4">
    <source>
        <dbReference type="Google" id="ProtNLM"/>
    </source>
</evidence>
<dbReference type="Gene3D" id="1.10.10.10">
    <property type="entry name" value="Winged helix-like DNA-binding domain superfamily/Winged helix DNA-binding domain"/>
    <property type="match status" value="1"/>
</dbReference>
<feature type="compositionally biased region" description="Basic and acidic residues" evidence="1">
    <location>
        <begin position="113"/>
        <end position="122"/>
    </location>
</feature>
<feature type="compositionally biased region" description="Polar residues" evidence="1">
    <location>
        <begin position="43"/>
        <end position="64"/>
    </location>
</feature>
<dbReference type="SUPFAM" id="SSF46785">
    <property type="entry name" value="Winged helix' DNA-binding domain"/>
    <property type="match status" value="1"/>
</dbReference>
<dbReference type="InterPro" id="IPR036390">
    <property type="entry name" value="WH_DNA-bd_sf"/>
</dbReference>
<feature type="compositionally biased region" description="Basic and acidic residues" evidence="1">
    <location>
        <begin position="65"/>
        <end position="79"/>
    </location>
</feature>
<name>A0A837HMA8_9BACT</name>
<feature type="compositionally biased region" description="Low complexity" evidence="1">
    <location>
        <begin position="80"/>
        <end position="90"/>
    </location>
</feature>
<dbReference type="EMBL" id="LBWE01000013">
    <property type="protein sequence ID" value="KKR00857.1"/>
    <property type="molecule type" value="Genomic_DNA"/>
</dbReference>
<dbReference type="AlphaFoldDB" id="A0A837HMA8"/>
<organism evidence="2 3">
    <name type="scientific">Candidatus Nomurabacteria bacterium GW2011_GWD2_39_12</name>
    <dbReference type="NCBI Taxonomy" id="1618759"/>
    <lineage>
        <taxon>Bacteria</taxon>
        <taxon>Candidatus Nomuraibacteriota</taxon>
    </lineage>
</organism>
<dbReference type="InterPro" id="IPR036388">
    <property type="entry name" value="WH-like_DNA-bd_sf"/>
</dbReference>
<dbReference type="Proteomes" id="UP000033998">
    <property type="component" value="Unassembled WGS sequence"/>
</dbReference>
<comment type="caution">
    <text evidence="2">The sequence shown here is derived from an EMBL/GenBank/DDBJ whole genome shotgun (WGS) entry which is preliminary data.</text>
</comment>
<proteinExistence type="predicted"/>
<gene>
    <name evidence="2" type="ORF">UT27_C0013G0005</name>
</gene>
<sequence>MPSDTQNQNPTETSLPPSLQEPTADAPIPTTDSIPAEVPSGAPESSPNDFSAKSDNMPPSNSTHTEAENEPKTEEKQAENEPNSEPVSEPAEAHKSQTAQIPVNEPLEETEYEQAKPVRESSKPSLARELLITARNAIQFRKRKKIDHVMSLFLQKSKITNDEVEKFLHVSDATATRYLSQLEKEGKIKQSGKTGKGVSYSRI</sequence>
<feature type="region of interest" description="Disordered" evidence="1">
    <location>
        <begin position="1"/>
        <end position="124"/>
    </location>
</feature>
<accession>A0A837HMA8</accession>